<keyword evidence="1" id="KW-1133">Transmembrane helix</keyword>
<protein>
    <submittedName>
        <fullName evidence="2">Putative membrane protein</fullName>
    </submittedName>
</protein>
<proteinExistence type="predicted"/>
<keyword evidence="1" id="KW-0812">Transmembrane</keyword>
<dbReference type="AlphaFoldDB" id="A0A6G5AIL0"/>
<dbReference type="EMBL" id="GIKN01007803">
    <property type="protein sequence ID" value="NIE50076.1"/>
    <property type="molecule type" value="Transcribed_RNA"/>
</dbReference>
<accession>A0A6G5AIL0</accession>
<evidence type="ECO:0000256" key="1">
    <source>
        <dbReference type="SAM" id="Phobius"/>
    </source>
</evidence>
<feature type="transmembrane region" description="Helical" evidence="1">
    <location>
        <begin position="46"/>
        <end position="69"/>
    </location>
</feature>
<evidence type="ECO:0000313" key="2">
    <source>
        <dbReference type="EMBL" id="NIE50076.1"/>
    </source>
</evidence>
<keyword evidence="1" id="KW-0472">Membrane</keyword>
<organism evidence="2">
    <name type="scientific">Rhipicephalus microplus</name>
    <name type="common">Cattle tick</name>
    <name type="synonym">Boophilus microplus</name>
    <dbReference type="NCBI Taxonomy" id="6941"/>
    <lineage>
        <taxon>Eukaryota</taxon>
        <taxon>Metazoa</taxon>
        <taxon>Ecdysozoa</taxon>
        <taxon>Arthropoda</taxon>
        <taxon>Chelicerata</taxon>
        <taxon>Arachnida</taxon>
        <taxon>Acari</taxon>
        <taxon>Parasitiformes</taxon>
        <taxon>Ixodida</taxon>
        <taxon>Ixodoidea</taxon>
        <taxon>Ixodidae</taxon>
        <taxon>Rhipicephalinae</taxon>
        <taxon>Rhipicephalus</taxon>
        <taxon>Boophilus</taxon>
    </lineage>
</organism>
<reference evidence="2" key="1">
    <citation type="submission" date="2020-03" db="EMBL/GenBank/DDBJ databases">
        <title>A transcriptome and proteome of the tick Rhipicephalus microplus shaped by the genetic composition of its hosts and developmental stage.</title>
        <authorList>
            <person name="Garcia G.R."/>
            <person name="Ribeiro J.M.C."/>
            <person name="Maruyama S.R."/>
            <person name="Gardinasse L.G."/>
            <person name="Nelson K."/>
            <person name="Ferreira B.R."/>
            <person name="Andrade T.G."/>
            <person name="Santos I.K.F.M."/>
        </authorList>
    </citation>
    <scope>NUCLEOTIDE SEQUENCE</scope>
    <source>
        <strain evidence="2">NSGR</strain>
        <tissue evidence="2">Salivary glands</tissue>
    </source>
</reference>
<name>A0A6G5AIL0_RHIMP</name>
<sequence length="100" mass="11133">MHSTGCSAGMCFDSVGFLAMPGDPWCQEWCSVFFIMEMCTYSCLSCLLNFLIFVGLASSSLLYSVATFFPSSYARPVCCKAPLNSFFLDKCSELCRRFCC</sequence>